<dbReference type="Proteomes" id="UP000470082">
    <property type="component" value="Unassembled WGS sequence"/>
</dbReference>
<dbReference type="GO" id="GO:0046872">
    <property type="term" value="F:metal ion binding"/>
    <property type="evidence" value="ECO:0007669"/>
    <property type="project" value="UniProtKB-KW"/>
</dbReference>
<evidence type="ECO:0000313" key="6">
    <source>
        <dbReference type="EMBL" id="MSS01498.1"/>
    </source>
</evidence>
<dbReference type="PANTHER" id="PTHR37326">
    <property type="entry name" value="BLL3975 PROTEIN"/>
    <property type="match status" value="1"/>
</dbReference>
<keyword evidence="2" id="KW-0479">Metal-binding</keyword>
<dbReference type="SUPFAM" id="SSF53187">
    <property type="entry name" value="Zn-dependent exopeptidases"/>
    <property type="match status" value="1"/>
</dbReference>
<comment type="cofactor">
    <cofactor evidence="1">
        <name>Zn(2+)</name>
        <dbReference type="ChEBI" id="CHEBI:29105"/>
    </cofactor>
</comment>
<evidence type="ECO:0000256" key="4">
    <source>
        <dbReference type="ARBA" id="ARBA00022833"/>
    </source>
</evidence>
<dbReference type="EMBL" id="VUMM01000007">
    <property type="protein sequence ID" value="MSS01498.1"/>
    <property type="molecule type" value="Genomic_DNA"/>
</dbReference>
<keyword evidence="7" id="KW-1185">Reference proteome</keyword>
<evidence type="ECO:0000256" key="1">
    <source>
        <dbReference type="ARBA" id="ARBA00001947"/>
    </source>
</evidence>
<dbReference type="Pfam" id="PF24827">
    <property type="entry name" value="AstE_AspA_cat"/>
    <property type="match status" value="1"/>
</dbReference>
<proteinExistence type="predicted"/>
<sequence length="272" mass="31562">MIKSVFDALRDYCETILLKQLEIENYINECYKIIIVPCANPYSMNQECRFWPSDGTDINRMFPGYDAGETTQRIADGLFNKINQCTFGIQLTSFYIPGQFSTHIRMMKTGLEDIEEAKHFGLSSIVVRDPRPYDTTTLNYNWQIWNCKAYSLYTRACEQIDEKTAQEAKNAVLRFMFEKHMISYPFSGGYKSEIIEEKDMISIKSKKAGILKLNVDVDEYVQKDQTLARIYDPYTHTMIETIQSTCKGKIFFVHAKSLVYSHTAVVKIKKEI</sequence>
<reference evidence="6 7" key="1">
    <citation type="submission" date="2019-08" db="EMBL/GenBank/DDBJ databases">
        <title>In-depth cultivation of the pig gut microbiome towards novel bacterial diversity and tailored functional studies.</title>
        <authorList>
            <person name="Wylensek D."/>
            <person name="Hitch T.C.A."/>
            <person name="Clavel T."/>
        </authorList>
    </citation>
    <scope>NUCLEOTIDE SEQUENCE [LARGE SCALE GENOMIC DNA]</scope>
    <source>
        <strain evidence="6 7">LKV-178-WT-2G</strain>
    </source>
</reference>
<evidence type="ECO:0000313" key="7">
    <source>
        <dbReference type="Proteomes" id="UP000470082"/>
    </source>
</evidence>
<dbReference type="InterPro" id="IPR055438">
    <property type="entry name" value="AstE_AspA_cat"/>
</dbReference>
<dbReference type="RefSeq" id="WP_338083001.1">
    <property type="nucleotide sequence ID" value="NZ_VUMM01000007.1"/>
</dbReference>
<evidence type="ECO:0000259" key="5">
    <source>
        <dbReference type="Pfam" id="PF24827"/>
    </source>
</evidence>
<keyword evidence="4" id="KW-0862">Zinc</keyword>
<protein>
    <submittedName>
        <fullName evidence="6">Succinylglutamate desuccinylase</fullName>
    </submittedName>
</protein>
<accession>A0A7X2N2W6</accession>
<comment type="caution">
    <text evidence="6">The sequence shown here is derived from an EMBL/GenBank/DDBJ whole genome shotgun (WGS) entry which is preliminary data.</text>
</comment>
<dbReference type="GO" id="GO:0016788">
    <property type="term" value="F:hydrolase activity, acting on ester bonds"/>
    <property type="evidence" value="ECO:0007669"/>
    <property type="project" value="InterPro"/>
</dbReference>
<dbReference type="CDD" id="cd06253">
    <property type="entry name" value="M14_ASTE_ASPA-like"/>
    <property type="match status" value="1"/>
</dbReference>
<dbReference type="AlphaFoldDB" id="A0A7X2N2W6"/>
<gene>
    <name evidence="6" type="ORF">FYJ50_05200</name>
</gene>
<dbReference type="Gene3D" id="3.40.630.10">
    <property type="entry name" value="Zn peptidases"/>
    <property type="match status" value="1"/>
</dbReference>
<name>A0A7X2N2W6_9FIRM</name>
<dbReference type="InterPro" id="IPR053138">
    <property type="entry name" value="N-alpha-Ac-DABA_deacetylase"/>
</dbReference>
<evidence type="ECO:0000256" key="3">
    <source>
        <dbReference type="ARBA" id="ARBA00022801"/>
    </source>
</evidence>
<dbReference type="PANTHER" id="PTHR37326:SF1">
    <property type="entry name" value="BLL3975 PROTEIN"/>
    <property type="match status" value="1"/>
</dbReference>
<feature type="domain" description="Succinylglutamate desuccinylase/Aspartoacylase catalytic" evidence="5">
    <location>
        <begin position="32"/>
        <end position="87"/>
    </location>
</feature>
<keyword evidence="3" id="KW-0378">Hydrolase</keyword>
<evidence type="ECO:0000256" key="2">
    <source>
        <dbReference type="ARBA" id="ARBA00022723"/>
    </source>
</evidence>
<organism evidence="6 7">
    <name type="scientific">Floccifex porci</name>
    <dbReference type="NCBI Taxonomy" id="2606629"/>
    <lineage>
        <taxon>Bacteria</taxon>
        <taxon>Bacillati</taxon>
        <taxon>Bacillota</taxon>
        <taxon>Erysipelotrichia</taxon>
        <taxon>Erysipelotrichales</taxon>
        <taxon>Erysipelotrichaceae</taxon>
        <taxon>Floccifex</taxon>
    </lineage>
</organism>